<evidence type="ECO:0000313" key="2">
    <source>
        <dbReference type="Proteomes" id="UP001595075"/>
    </source>
</evidence>
<dbReference type="EMBL" id="JAZHXI010000008">
    <property type="protein sequence ID" value="KAL2068982.1"/>
    <property type="molecule type" value="Genomic_DNA"/>
</dbReference>
<feature type="non-terminal residue" evidence="1">
    <location>
        <position position="165"/>
    </location>
</feature>
<protein>
    <submittedName>
        <fullName evidence="1">Uncharacterized protein</fullName>
    </submittedName>
</protein>
<accession>A0ABR4CGZ2</accession>
<sequence length="165" mass="18326">MVPSKSLVSRDFVFPLEPRPPIGNLLDLQAAIYSSWDSKAFFHSCSRRCARPQHRSYPVTPPPSYCLVRSQILVIIFARESGTEKAGTQLPFVIPTRSEYPARKSLLGTGSGGAITRVQPSPAHPIPSELNRTEQNRAQLSRAELNRPIELPHRGQALCKNSKLL</sequence>
<evidence type="ECO:0000313" key="1">
    <source>
        <dbReference type="EMBL" id="KAL2068982.1"/>
    </source>
</evidence>
<comment type="caution">
    <text evidence="1">The sequence shown here is derived from an EMBL/GenBank/DDBJ whole genome shotgun (WGS) entry which is preliminary data.</text>
</comment>
<gene>
    <name evidence="1" type="ORF">VTL71DRAFT_15320</name>
</gene>
<organism evidence="1 2">
    <name type="scientific">Oculimacula yallundae</name>
    <dbReference type="NCBI Taxonomy" id="86028"/>
    <lineage>
        <taxon>Eukaryota</taxon>
        <taxon>Fungi</taxon>
        <taxon>Dikarya</taxon>
        <taxon>Ascomycota</taxon>
        <taxon>Pezizomycotina</taxon>
        <taxon>Leotiomycetes</taxon>
        <taxon>Helotiales</taxon>
        <taxon>Ploettnerulaceae</taxon>
        <taxon>Oculimacula</taxon>
    </lineage>
</organism>
<name>A0ABR4CGZ2_9HELO</name>
<dbReference type="Proteomes" id="UP001595075">
    <property type="component" value="Unassembled WGS sequence"/>
</dbReference>
<keyword evidence="2" id="KW-1185">Reference proteome</keyword>
<reference evidence="1 2" key="1">
    <citation type="journal article" date="2024" name="Commun. Biol.">
        <title>Comparative genomic analysis of thermophilic fungi reveals convergent evolutionary adaptations and gene losses.</title>
        <authorList>
            <person name="Steindorff A.S."/>
            <person name="Aguilar-Pontes M.V."/>
            <person name="Robinson A.J."/>
            <person name="Andreopoulos B."/>
            <person name="LaButti K."/>
            <person name="Kuo A."/>
            <person name="Mondo S."/>
            <person name="Riley R."/>
            <person name="Otillar R."/>
            <person name="Haridas S."/>
            <person name="Lipzen A."/>
            <person name="Grimwood J."/>
            <person name="Schmutz J."/>
            <person name="Clum A."/>
            <person name="Reid I.D."/>
            <person name="Moisan M.C."/>
            <person name="Butler G."/>
            <person name="Nguyen T.T.M."/>
            <person name="Dewar K."/>
            <person name="Conant G."/>
            <person name="Drula E."/>
            <person name="Henrissat B."/>
            <person name="Hansel C."/>
            <person name="Singer S."/>
            <person name="Hutchinson M.I."/>
            <person name="de Vries R.P."/>
            <person name="Natvig D.O."/>
            <person name="Powell A.J."/>
            <person name="Tsang A."/>
            <person name="Grigoriev I.V."/>
        </authorList>
    </citation>
    <scope>NUCLEOTIDE SEQUENCE [LARGE SCALE GENOMIC DNA]</scope>
    <source>
        <strain evidence="1 2">CBS 494.80</strain>
    </source>
</reference>
<proteinExistence type="predicted"/>